<organism evidence="1 2">
    <name type="scientific">Lentilactobacillus kosonis</name>
    <dbReference type="NCBI Taxonomy" id="2810561"/>
    <lineage>
        <taxon>Bacteria</taxon>
        <taxon>Bacillati</taxon>
        <taxon>Bacillota</taxon>
        <taxon>Bacilli</taxon>
        <taxon>Lactobacillales</taxon>
        <taxon>Lactobacillaceae</taxon>
        <taxon>Lentilactobacillus</taxon>
    </lineage>
</organism>
<comment type="caution">
    <text evidence="1">The sequence shown here is derived from an EMBL/GenBank/DDBJ whole genome shotgun (WGS) entry which is preliminary data.</text>
</comment>
<name>A0A401FP18_9LACO</name>
<sequence>MSLSEQDKVIIQSAKDDFVNGNYQQTIRKMDNLRVTVGESYELLLLQARAYAKLGNQEVAINIINEIANEEVQPGDVTFIVTTYLNDSQFISARKLVSQLRQPHRNEILDQIVMAEHSYRRNHRHDLVKLQRKLFYIGSHSADLQARIVKEALHLPLTEYLEGVTAVLIDKAGWQVIKTQFLFELISLQIDDQVKFLWLDDQIHTMIPAKIDLNQSMKPLTDSENIIMGEYENNDPITAQLLITQIYQLGNYLFPYAFKVINNPKAWVTIVSRYVLEQHVIGDGVADEGMIRWLEAILKQEQRIKYM</sequence>
<accession>A0A401FP18</accession>
<dbReference type="AlphaFoldDB" id="A0A401FP18"/>
<evidence type="ECO:0008006" key="3">
    <source>
        <dbReference type="Google" id="ProtNLM"/>
    </source>
</evidence>
<dbReference type="OrthoDB" id="1655898at2"/>
<evidence type="ECO:0000313" key="2">
    <source>
        <dbReference type="Proteomes" id="UP000286974"/>
    </source>
</evidence>
<keyword evidence="2" id="KW-1185">Reference proteome</keyword>
<dbReference type="Proteomes" id="UP000286974">
    <property type="component" value="Unassembled WGS sequence"/>
</dbReference>
<dbReference type="RefSeq" id="WP_125008854.1">
    <property type="nucleotide sequence ID" value="NZ_BEXA01000006.1"/>
</dbReference>
<protein>
    <recommendedName>
        <fullName evidence="3">TPR repeat protein</fullName>
    </recommendedName>
</protein>
<reference evidence="1 2" key="1">
    <citation type="submission" date="2017-11" db="EMBL/GenBank/DDBJ databases">
        <title>Draft Genome Sequence of Lactobacillus curieae NBRC 111893 isolated from Koso, a Japanese sugar-Vegetable Fermented Beverage.</title>
        <authorList>
            <person name="Chiou T.Y."/>
            <person name="Oshima K."/>
            <person name="Suda W."/>
            <person name="Hattori M."/>
            <person name="Takahashi T."/>
        </authorList>
    </citation>
    <scope>NUCLEOTIDE SEQUENCE [LARGE SCALE GENOMIC DNA]</scope>
    <source>
        <strain evidence="1 2">NBRC111893</strain>
    </source>
</reference>
<dbReference type="EMBL" id="BEXA01000006">
    <property type="protein sequence ID" value="GAY74129.1"/>
    <property type="molecule type" value="Genomic_DNA"/>
</dbReference>
<evidence type="ECO:0000313" key="1">
    <source>
        <dbReference type="EMBL" id="GAY74129.1"/>
    </source>
</evidence>
<proteinExistence type="predicted"/>
<gene>
    <name evidence="1" type="ORF">NBRC111893_2275</name>
</gene>